<feature type="domain" description="Toprim" evidence="2">
    <location>
        <begin position="1"/>
        <end position="44"/>
    </location>
</feature>
<dbReference type="KEGG" id="rub:GBA63_20445"/>
<dbReference type="RefSeq" id="WP_166179247.1">
    <property type="nucleotide sequence ID" value="NZ_CP045119.1"/>
</dbReference>
<accession>A0A6G8QE24</accession>
<dbReference type="SUPFAM" id="SSF52402">
    <property type="entry name" value="Adenine nucleotide alpha hydrolases-like"/>
    <property type="match status" value="1"/>
</dbReference>
<dbReference type="Proteomes" id="UP000501452">
    <property type="component" value="Chromosome"/>
</dbReference>
<dbReference type="PROSITE" id="PS50880">
    <property type="entry name" value="TOPRIM"/>
    <property type="match status" value="1"/>
</dbReference>
<dbReference type="Gene3D" id="3.40.50.620">
    <property type="entry name" value="HUPs"/>
    <property type="match status" value="1"/>
</dbReference>
<gene>
    <name evidence="3" type="ORF">GBA63_20445</name>
</gene>
<dbReference type="PRINTS" id="PR01438">
    <property type="entry name" value="UNVRSLSTRESS"/>
</dbReference>
<dbReference type="InterPro" id="IPR014729">
    <property type="entry name" value="Rossmann-like_a/b/a_fold"/>
</dbReference>
<dbReference type="InterPro" id="IPR006015">
    <property type="entry name" value="Universal_stress_UspA"/>
</dbReference>
<protein>
    <submittedName>
        <fullName evidence="3">Universal stress protein</fullName>
    </submittedName>
</protein>
<organism evidence="3 4">
    <name type="scientific">Rubrobacter tropicus</name>
    <dbReference type="NCBI Taxonomy" id="2653851"/>
    <lineage>
        <taxon>Bacteria</taxon>
        <taxon>Bacillati</taxon>
        <taxon>Actinomycetota</taxon>
        <taxon>Rubrobacteria</taxon>
        <taxon>Rubrobacterales</taxon>
        <taxon>Rubrobacteraceae</taxon>
        <taxon>Rubrobacter</taxon>
    </lineage>
</organism>
<name>A0A6G8QE24_9ACTN</name>
<dbReference type="InterPro" id="IPR006016">
    <property type="entry name" value="UspA"/>
</dbReference>
<evidence type="ECO:0000313" key="3">
    <source>
        <dbReference type="EMBL" id="QIN84750.1"/>
    </source>
</evidence>
<dbReference type="InterPro" id="IPR006171">
    <property type="entry name" value="TOPRIM_dom"/>
</dbReference>
<dbReference type="CDD" id="cd00293">
    <property type="entry name" value="USP-like"/>
    <property type="match status" value="1"/>
</dbReference>
<comment type="similarity">
    <text evidence="1">Belongs to the universal stress protein A family.</text>
</comment>
<sequence length="156" mass="16794">MSAQPRKILLATDGSEEADLAAKAASDLAEDPGSELHVVIVGPGYPLYMLPDSTGRFREVYEEEQRQTREVLDAQVSKIEASGGKVHEAHQRSGRPDREILALADDLDADLVVIGSRGLGGLRRALMGSVSTSVVRHAHCPVLVVRGKEDGRVEQS</sequence>
<dbReference type="PANTHER" id="PTHR46268">
    <property type="entry name" value="STRESS RESPONSE PROTEIN NHAX"/>
    <property type="match status" value="1"/>
</dbReference>
<keyword evidence="4" id="KW-1185">Reference proteome</keyword>
<evidence type="ECO:0000256" key="1">
    <source>
        <dbReference type="ARBA" id="ARBA00008791"/>
    </source>
</evidence>
<evidence type="ECO:0000259" key="2">
    <source>
        <dbReference type="PROSITE" id="PS50880"/>
    </source>
</evidence>
<dbReference type="AlphaFoldDB" id="A0A6G8QE24"/>
<dbReference type="Pfam" id="PF00582">
    <property type="entry name" value="Usp"/>
    <property type="match status" value="1"/>
</dbReference>
<evidence type="ECO:0000313" key="4">
    <source>
        <dbReference type="Proteomes" id="UP000501452"/>
    </source>
</evidence>
<reference evidence="3 4" key="1">
    <citation type="submission" date="2019-10" db="EMBL/GenBank/DDBJ databases">
        <title>Rubrobacter sp nov SCSIO 52090 isolated from a deep-sea sediment in the South China Sea.</title>
        <authorList>
            <person name="Chen R.W."/>
        </authorList>
    </citation>
    <scope>NUCLEOTIDE SEQUENCE [LARGE SCALE GENOMIC DNA]</scope>
    <source>
        <strain evidence="3 4">SCSIO 52909</strain>
    </source>
</reference>
<dbReference type="PANTHER" id="PTHR46268:SF6">
    <property type="entry name" value="UNIVERSAL STRESS PROTEIN UP12"/>
    <property type="match status" value="1"/>
</dbReference>
<dbReference type="EMBL" id="CP045119">
    <property type="protein sequence ID" value="QIN84750.1"/>
    <property type="molecule type" value="Genomic_DNA"/>
</dbReference>
<proteinExistence type="inferred from homology"/>